<comment type="caution">
    <text evidence="2">The sequence shown here is derived from an EMBL/GenBank/DDBJ whole genome shotgun (WGS) entry which is preliminary data.</text>
</comment>
<name>A0ABS9MPS8_9BURK</name>
<protein>
    <recommendedName>
        <fullName evidence="1">Glutaredoxin domain-containing protein</fullName>
    </recommendedName>
</protein>
<gene>
    <name evidence="2" type="ORF">MAF45_04080</name>
</gene>
<dbReference type="Pfam" id="PF00462">
    <property type="entry name" value="Glutaredoxin"/>
    <property type="match status" value="1"/>
</dbReference>
<reference evidence="2 3" key="1">
    <citation type="submission" date="2022-02" db="EMBL/GenBank/DDBJ databases">
        <title>Mesosutterella porci, a novel member of the family Sutterellaceae from pig feces.</title>
        <authorList>
            <person name="Wylensek D."/>
            <person name="Clavel T."/>
        </authorList>
    </citation>
    <scope>NUCLEOTIDE SEQUENCE [LARGE SCALE GENOMIC DNA]</scope>
    <source>
        <strain evidence="3">oilRF-744-wt-GAM-9</strain>
    </source>
</reference>
<keyword evidence="3" id="KW-1185">Reference proteome</keyword>
<evidence type="ECO:0000313" key="3">
    <source>
        <dbReference type="Proteomes" id="UP001297600"/>
    </source>
</evidence>
<dbReference type="Gene3D" id="3.40.30.10">
    <property type="entry name" value="Glutaredoxin"/>
    <property type="match status" value="1"/>
</dbReference>
<evidence type="ECO:0000259" key="1">
    <source>
        <dbReference type="Pfam" id="PF00462"/>
    </source>
</evidence>
<dbReference type="RefSeq" id="WP_237978279.1">
    <property type="nucleotide sequence ID" value="NZ_JAKNCT010000004.1"/>
</dbReference>
<accession>A0ABS9MPS8</accession>
<dbReference type="InterPro" id="IPR002109">
    <property type="entry name" value="Glutaredoxin"/>
</dbReference>
<proteinExistence type="predicted"/>
<feature type="domain" description="Glutaredoxin" evidence="1">
    <location>
        <begin position="3"/>
        <end position="35"/>
    </location>
</feature>
<dbReference type="SUPFAM" id="SSF52833">
    <property type="entry name" value="Thioredoxin-like"/>
    <property type="match status" value="1"/>
</dbReference>
<evidence type="ECO:0000313" key="2">
    <source>
        <dbReference type="EMBL" id="MCG5030624.1"/>
    </source>
</evidence>
<dbReference type="Proteomes" id="UP001297600">
    <property type="component" value="Unassembled WGS sequence"/>
</dbReference>
<sequence length="105" mass="11625">MLKVYGSPMCPDCRACKANFDRFGIAYEYLDVTGSLKNLKQFLIYRDSNPVFDRLKKIHDIGLPACVDEDGTIFTDWEGYLKGKGFKPFAVEASAPACSVTGKGC</sequence>
<organism evidence="2 3">
    <name type="scientific">Mesosutterella porci</name>
    <dbReference type="NCBI Taxonomy" id="2915351"/>
    <lineage>
        <taxon>Bacteria</taxon>
        <taxon>Pseudomonadati</taxon>
        <taxon>Pseudomonadota</taxon>
        <taxon>Betaproteobacteria</taxon>
        <taxon>Burkholderiales</taxon>
        <taxon>Sutterellaceae</taxon>
        <taxon>Mesosutterella</taxon>
    </lineage>
</organism>
<dbReference type="InterPro" id="IPR036249">
    <property type="entry name" value="Thioredoxin-like_sf"/>
</dbReference>
<dbReference type="EMBL" id="JAKNCT010000004">
    <property type="protein sequence ID" value="MCG5030624.1"/>
    <property type="molecule type" value="Genomic_DNA"/>
</dbReference>